<proteinExistence type="predicted"/>
<evidence type="ECO:0000313" key="1">
    <source>
        <dbReference type="EMBL" id="MFB4194358.1"/>
    </source>
</evidence>
<protein>
    <submittedName>
        <fullName evidence="1">Uncharacterized protein</fullName>
    </submittedName>
</protein>
<keyword evidence="2" id="KW-1185">Reference proteome</keyword>
<gene>
    <name evidence="1" type="ORF">ACE11A_08345</name>
</gene>
<dbReference type="EMBL" id="JBHGBT010000005">
    <property type="protein sequence ID" value="MFB4194358.1"/>
    <property type="molecule type" value="Genomic_DNA"/>
</dbReference>
<organism evidence="1 2">
    <name type="scientific">Streptomyces carpaticus</name>
    <dbReference type="NCBI Taxonomy" id="285558"/>
    <lineage>
        <taxon>Bacteria</taxon>
        <taxon>Bacillati</taxon>
        <taxon>Actinomycetota</taxon>
        <taxon>Actinomycetes</taxon>
        <taxon>Kitasatosporales</taxon>
        <taxon>Streptomycetaceae</taxon>
        <taxon>Streptomyces</taxon>
    </lineage>
</organism>
<reference evidence="1 2" key="1">
    <citation type="submission" date="2024-09" db="EMBL/GenBank/DDBJ databases">
        <title>Draft genome sequence of multifaceted antimicrobials producing Streptomyces sp. strain FH1.</title>
        <authorList>
            <person name="Hassan F."/>
            <person name="Ali H."/>
            <person name="Hassan N."/>
            <person name="Nawaz A."/>
        </authorList>
    </citation>
    <scope>NUCLEOTIDE SEQUENCE [LARGE SCALE GENOMIC DNA]</scope>
    <source>
        <strain evidence="1 2">FH1</strain>
    </source>
</reference>
<comment type="caution">
    <text evidence="1">The sequence shown here is derived from an EMBL/GenBank/DDBJ whole genome shotgun (WGS) entry which is preliminary data.</text>
</comment>
<accession>A0ABV4ZJR5</accession>
<dbReference type="RefSeq" id="WP_375062363.1">
    <property type="nucleotide sequence ID" value="NZ_JBHGBT010000005.1"/>
</dbReference>
<evidence type="ECO:0000313" key="2">
    <source>
        <dbReference type="Proteomes" id="UP001577267"/>
    </source>
</evidence>
<dbReference type="Proteomes" id="UP001577267">
    <property type="component" value="Unassembled WGS sequence"/>
</dbReference>
<name>A0ABV4ZJR5_9ACTN</name>
<sequence length="72" mass="7928">MSRAWARTVDITADTVLVGDVLTVGGRQLLVADLVRVPGGRRLRFASGETLTLHPHSRMTATRSGPYRQARR</sequence>